<dbReference type="AlphaFoldDB" id="A0A0C9UJ42"/>
<reference evidence="1 2" key="1">
    <citation type="submission" date="2014-06" db="EMBL/GenBank/DDBJ databases">
        <title>Evolutionary Origins and Diversification of the Mycorrhizal Mutualists.</title>
        <authorList>
            <consortium name="DOE Joint Genome Institute"/>
            <consortium name="Mycorrhizal Genomics Consortium"/>
            <person name="Kohler A."/>
            <person name="Kuo A."/>
            <person name="Nagy L.G."/>
            <person name="Floudas D."/>
            <person name="Copeland A."/>
            <person name="Barry K.W."/>
            <person name="Cichocki N."/>
            <person name="Veneault-Fourrey C."/>
            <person name="LaButti K."/>
            <person name="Lindquist E.A."/>
            <person name="Lipzen A."/>
            <person name="Lundell T."/>
            <person name="Morin E."/>
            <person name="Murat C."/>
            <person name="Riley R."/>
            <person name="Ohm R."/>
            <person name="Sun H."/>
            <person name="Tunlid A."/>
            <person name="Henrissat B."/>
            <person name="Grigoriev I.V."/>
            <person name="Hibbett D.S."/>
            <person name="Martin F."/>
        </authorList>
    </citation>
    <scope>NUCLEOTIDE SEQUENCE [LARGE SCALE GENOMIC DNA]</scope>
    <source>
        <strain evidence="1 2">SS14</strain>
    </source>
</reference>
<organism evidence="1 2">
    <name type="scientific">Sphaerobolus stellatus (strain SS14)</name>
    <dbReference type="NCBI Taxonomy" id="990650"/>
    <lineage>
        <taxon>Eukaryota</taxon>
        <taxon>Fungi</taxon>
        <taxon>Dikarya</taxon>
        <taxon>Basidiomycota</taxon>
        <taxon>Agaricomycotina</taxon>
        <taxon>Agaricomycetes</taxon>
        <taxon>Phallomycetidae</taxon>
        <taxon>Geastrales</taxon>
        <taxon>Sphaerobolaceae</taxon>
        <taxon>Sphaerobolus</taxon>
    </lineage>
</organism>
<name>A0A0C9UJ42_SPHS4</name>
<evidence type="ECO:0000313" key="2">
    <source>
        <dbReference type="Proteomes" id="UP000054279"/>
    </source>
</evidence>
<accession>A0A0C9UJ42</accession>
<dbReference type="EMBL" id="KN837125">
    <property type="protein sequence ID" value="KIJ43093.1"/>
    <property type="molecule type" value="Genomic_DNA"/>
</dbReference>
<proteinExistence type="predicted"/>
<gene>
    <name evidence="1" type="ORF">M422DRAFT_31020</name>
</gene>
<dbReference type="Proteomes" id="UP000054279">
    <property type="component" value="Unassembled WGS sequence"/>
</dbReference>
<evidence type="ECO:0000313" key="1">
    <source>
        <dbReference type="EMBL" id="KIJ43093.1"/>
    </source>
</evidence>
<keyword evidence="2" id="KW-1185">Reference proteome</keyword>
<sequence>MNRPSFIIIYYVHLVQDKLRNDYATPPPEHAEAASVSTMTIAARVDGLILTGCSASMVQSGRV</sequence>
<protein>
    <submittedName>
        <fullName evidence="1">Uncharacterized protein</fullName>
    </submittedName>
</protein>
<dbReference type="HOGENOM" id="CLU_3112221_0_0_1"/>